<feature type="domain" description="SGNH hydrolase-type esterase" evidence="11">
    <location>
        <begin position="506"/>
        <end position="676"/>
    </location>
</feature>
<feature type="transmembrane region" description="Helical" evidence="9">
    <location>
        <begin position="37"/>
        <end position="58"/>
    </location>
</feature>
<dbReference type="KEGG" id="cpsk:Q0N40_08875"/>
<dbReference type="Proteomes" id="UP001174314">
    <property type="component" value="Chromosome"/>
</dbReference>
<feature type="domain" description="Acyltransferase 3" evidence="10">
    <location>
        <begin position="12"/>
        <end position="367"/>
    </location>
</feature>
<name>A0AAU0PZE2_9CORY</name>
<feature type="compositionally biased region" description="Low complexity" evidence="8">
    <location>
        <begin position="465"/>
        <end position="474"/>
    </location>
</feature>
<dbReference type="Pfam" id="PF13472">
    <property type="entry name" value="Lipase_GDSL_2"/>
    <property type="match status" value="1"/>
</dbReference>
<dbReference type="GO" id="GO:0005886">
    <property type="term" value="C:plasma membrane"/>
    <property type="evidence" value="ECO:0007669"/>
    <property type="project" value="UniProtKB-SubCell"/>
</dbReference>
<feature type="region of interest" description="Disordered" evidence="8">
    <location>
        <begin position="435"/>
        <end position="494"/>
    </location>
</feature>
<evidence type="ECO:0000256" key="1">
    <source>
        <dbReference type="ARBA" id="ARBA00004651"/>
    </source>
</evidence>
<organism evidence="12 13">
    <name type="scientific">Corynebacterium pseudokroppenstedtii</name>
    <dbReference type="NCBI Taxonomy" id="2804917"/>
    <lineage>
        <taxon>Bacteria</taxon>
        <taxon>Bacillati</taxon>
        <taxon>Actinomycetota</taxon>
        <taxon>Actinomycetes</taxon>
        <taxon>Mycobacteriales</taxon>
        <taxon>Corynebacteriaceae</taxon>
        <taxon>Corynebacterium</taxon>
    </lineage>
</organism>
<proteinExistence type="predicted"/>
<evidence type="ECO:0000256" key="5">
    <source>
        <dbReference type="ARBA" id="ARBA00022989"/>
    </source>
</evidence>
<evidence type="ECO:0000256" key="4">
    <source>
        <dbReference type="ARBA" id="ARBA00022692"/>
    </source>
</evidence>
<evidence type="ECO:0000259" key="11">
    <source>
        <dbReference type="Pfam" id="PF13472"/>
    </source>
</evidence>
<evidence type="ECO:0000259" key="10">
    <source>
        <dbReference type="Pfam" id="PF01757"/>
    </source>
</evidence>
<dbReference type="GO" id="GO:0016747">
    <property type="term" value="F:acyltransferase activity, transferring groups other than amino-acyl groups"/>
    <property type="evidence" value="ECO:0007669"/>
    <property type="project" value="InterPro"/>
</dbReference>
<keyword evidence="2" id="KW-1003">Cell membrane</keyword>
<evidence type="ECO:0000313" key="12">
    <source>
        <dbReference type="EMBL" id="WPF24637.1"/>
    </source>
</evidence>
<protein>
    <submittedName>
        <fullName evidence="12">Acyltransferase family protein</fullName>
        <ecNumber evidence="12">2.3.1.-</ecNumber>
    </submittedName>
</protein>
<keyword evidence="5 9" id="KW-1133">Transmembrane helix</keyword>
<dbReference type="Pfam" id="PF01757">
    <property type="entry name" value="Acyl_transf_3"/>
    <property type="match status" value="1"/>
</dbReference>
<dbReference type="EC" id="2.3.1.-" evidence="12"/>
<gene>
    <name evidence="12" type="ORF">Q0N40_08875</name>
</gene>
<dbReference type="Gene3D" id="3.40.50.1110">
    <property type="entry name" value="SGNH hydrolase"/>
    <property type="match status" value="1"/>
</dbReference>
<feature type="transmembrane region" description="Helical" evidence="9">
    <location>
        <begin position="150"/>
        <end position="167"/>
    </location>
</feature>
<dbReference type="SUPFAM" id="SSF52266">
    <property type="entry name" value="SGNH hydrolase"/>
    <property type="match status" value="1"/>
</dbReference>
<evidence type="ECO:0000256" key="6">
    <source>
        <dbReference type="ARBA" id="ARBA00023136"/>
    </source>
</evidence>
<evidence type="ECO:0000256" key="3">
    <source>
        <dbReference type="ARBA" id="ARBA00022679"/>
    </source>
</evidence>
<feature type="transmembrane region" description="Helical" evidence="9">
    <location>
        <begin position="348"/>
        <end position="369"/>
    </location>
</feature>
<dbReference type="InterPro" id="IPR002656">
    <property type="entry name" value="Acyl_transf_3_dom"/>
</dbReference>
<keyword evidence="13" id="KW-1185">Reference proteome</keyword>
<dbReference type="GO" id="GO:0009103">
    <property type="term" value="P:lipopolysaccharide biosynthetic process"/>
    <property type="evidence" value="ECO:0007669"/>
    <property type="project" value="TreeGrafter"/>
</dbReference>
<dbReference type="EMBL" id="CP137757">
    <property type="protein sequence ID" value="WPF24637.1"/>
    <property type="molecule type" value="Genomic_DNA"/>
</dbReference>
<evidence type="ECO:0000256" key="8">
    <source>
        <dbReference type="SAM" id="MobiDB-lite"/>
    </source>
</evidence>
<feature type="transmembrane region" description="Helical" evidence="9">
    <location>
        <begin position="412"/>
        <end position="433"/>
    </location>
</feature>
<evidence type="ECO:0000256" key="7">
    <source>
        <dbReference type="ARBA" id="ARBA00023315"/>
    </source>
</evidence>
<accession>A0AAU0PZE2</accession>
<dbReference type="InterPro" id="IPR013830">
    <property type="entry name" value="SGNH_hydro"/>
</dbReference>
<dbReference type="RefSeq" id="WP_204087513.1">
    <property type="nucleotide sequence ID" value="NZ_CP137757.1"/>
</dbReference>
<keyword evidence="7 12" id="KW-0012">Acyltransferase</keyword>
<keyword evidence="3 12" id="KW-0808">Transferase</keyword>
<keyword evidence="4 9" id="KW-0812">Transmembrane</keyword>
<evidence type="ECO:0000313" key="13">
    <source>
        <dbReference type="Proteomes" id="UP001174314"/>
    </source>
</evidence>
<sequence>MPRPVGKSTYLPGLDGLRAIAVIAVLLYHLSVPYSDGGLLGVGVFFTLSGYLITSILVRQWDRDGRIKFGQFWLRRFRRLLPAVITVLITVMMLTAFLDHGNLAKRGWEALSALFYYNNWYEIVAGDSYFDMFGGPQPLSHMWSLAVEEQFYLVWPFVFTAITFLWQRRKHSHGFAAVTCLVLAAISGAWMAYLVEPGVDHTRVYEGTDTRALGLLIGASLAFVWKPGVAASNASGSDSGAQASRSWRANAVARHLLDLVGLAGLAVVIFMMVRTDDNAMWLYQGGFAVLALATAAALLPLADEHSWMTRIVGLPPLRWLGERSYGIYLWHMPVIAFAPDGFVENHLIIAGPVLSAISVILAALSWTLIEDPIRRHGVVALARKWWSGHASENASATAASPAVSRRRGTPPVLTGVASVILLAILAAGLPKALADGSNGSSSNDPMAAIGGSGTDGAVKVGGANGNEQGNGADNPDAASASDKNGKDTAQGRNGTAGIDCSTVIHIGDSTSIALNSPDYLPDPADRVGAQYKRVGAKDVYLDIKGARAVIERYKDDPNATEVVTNMESHHYKDACWVMAIGTNDAANVTAGNQTSAEDRIRTIMDIVKDEKHVLWPTVKTVNAAQSAYANSGMQHYDEALRKMCREYPNLRLYDWAGEVQDDWFIDDGIHPNTVGAKEKGRRFADALTQAFPKGKKPASQCTVGSGD</sequence>
<feature type="transmembrane region" description="Helical" evidence="9">
    <location>
        <begin position="281"/>
        <end position="302"/>
    </location>
</feature>
<dbReference type="PANTHER" id="PTHR23028:SF53">
    <property type="entry name" value="ACYL_TRANSF_3 DOMAIN-CONTAINING PROTEIN"/>
    <property type="match status" value="1"/>
</dbReference>
<feature type="transmembrane region" description="Helical" evidence="9">
    <location>
        <begin position="256"/>
        <end position="275"/>
    </location>
</feature>
<dbReference type="InterPro" id="IPR050879">
    <property type="entry name" value="Acyltransferase_3"/>
</dbReference>
<dbReference type="AlphaFoldDB" id="A0AAU0PZE2"/>
<reference evidence="12 13" key="1">
    <citation type="submission" date="2023-10" db="EMBL/GenBank/DDBJ databases">
        <title>complete genome sequence of Corynebacterium pseudokroppenstedtii P15-C1.</title>
        <authorList>
            <person name="Bruggemann H."/>
            <person name="Poehlein A."/>
        </authorList>
    </citation>
    <scope>NUCLEOTIDE SEQUENCE [LARGE SCALE GENOMIC DNA]</scope>
    <source>
        <strain evidence="12 13">P15_C1</strain>
    </source>
</reference>
<dbReference type="CDD" id="cd00229">
    <property type="entry name" value="SGNH_hydrolase"/>
    <property type="match status" value="1"/>
</dbReference>
<keyword evidence="6 9" id="KW-0472">Membrane</keyword>
<feature type="transmembrane region" description="Helical" evidence="9">
    <location>
        <begin position="174"/>
        <end position="193"/>
    </location>
</feature>
<feature type="transmembrane region" description="Helical" evidence="9">
    <location>
        <begin position="79"/>
        <end position="98"/>
    </location>
</feature>
<evidence type="ECO:0000256" key="2">
    <source>
        <dbReference type="ARBA" id="ARBA00022475"/>
    </source>
</evidence>
<comment type="subcellular location">
    <subcellularLocation>
        <location evidence="1">Cell membrane</location>
        <topology evidence="1">Multi-pass membrane protein</topology>
    </subcellularLocation>
</comment>
<dbReference type="PANTHER" id="PTHR23028">
    <property type="entry name" value="ACETYLTRANSFERASE"/>
    <property type="match status" value="1"/>
</dbReference>
<dbReference type="InterPro" id="IPR036514">
    <property type="entry name" value="SGNH_hydro_sf"/>
</dbReference>
<evidence type="ECO:0000256" key="9">
    <source>
        <dbReference type="SAM" id="Phobius"/>
    </source>
</evidence>